<gene>
    <name evidence="3" type="ORF">E3U44_15905</name>
</gene>
<dbReference type="InterPro" id="IPR000477">
    <property type="entry name" value="RT_dom"/>
</dbReference>
<dbReference type="PANTHER" id="PTHR34047">
    <property type="entry name" value="NUCLEAR INTRON MATURASE 1, MITOCHONDRIAL-RELATED"/>
    <property type="match status" value="1"/>
</dbReference>
<dbReference type="InterPro" id="IPR013597">
    <property type="entry name" value="Mat_intron_G2"/>
</dbReference>
<accession>A0A4P7C2E3</accession>
<evidence type="ECO:0000313" key="4">
    <source>
        <dbReference type="Proteomes" id="UP000294325"/>
    </source>
</evidence>
<dbReference type="InterPro" id="IPR043502">
    <property type="entry name" value="DNA/RNA_pol_sf"/>
</dbReference>
<name>A0A4P7C2E3_9GAMM</name>
<dbReference type="Pfam" id="PF08388">
    <property type="entry name" value="GIIM"/>
    <property type="match status" value="1"/>
</dbReference>
<keyword evidence="4" id="KW-1185">Reference proteome</keyword>
<dbReference type="EMBL" id="CP038033">
    <property type="protein sequence ID" value="QBQ55830.1"/>
    <property type="molecule type" value="Genomic_DNA"/>
</dbReference>
<evidence type="ECO:0000259" key="2">
    <source>
        <dbReference type="PROSITE" id="PS50878"/>
    </source>
</evidence>
<protein>
    <submittedName>
        <fullName evidence="3">Maturase</fullName>
    </submittedName>
</protein>
<dbReference type="Proteomes" id="UP000294325">
    <property type="component" value="Chromosome"/>
</dbReference>
<dbReference type="PANTHER" id="PTHR34047:SF8">
    <property type="entry name" value="PROTEIN YKFC"/>
    <property type="match status" value="1"/>
</dbReference>
<dbReference type="RefSeq" id="WP_134359085.1">
    <property type="nucleotide sequence ID" value="NZ_CP038033.1"/>
</dbReference>
<reference evidence="3 4" key="1">
    <citation type="submission" date="2019-03" db="EMBL/GenBank/DDBJ databases">
        <title>The genome sequence of Nitrosococcus wardiae strain D1FHST reveals the archetypal metabolic capacity of ammonia-oxidizing Gammaproteobacteria.</title>
        <authorList>
            <person name="Wang L."/>
            <person name="Lim C.K."/>
            <person name="Hanson T.E."/>
            <person name="Dang H."/>
            <person name="Klotz M.G."/>
        </authorList>
    </citation>
    <scope>NUCLEOTIDE SEQUENCE [LARGE SCALE GENOMIC DNA]</scope>
    <source>
        <strain evidence="3 4">D1FHS</strain>
    </source>
</reference>
<proteinExistence type="inferred from homology"/>
<dbReference type="SUPFAM" id="SSF56672">
    <property type="entry name" value="DNA/RNA polymerases"/>
    <property type="match status" value="1"/>
</dbReference>
<dbReference type="PROSITE" id="PS50878">
    <property type="entry name" value="RT_POL"/>
    <property type="match status" value="1"/>
</dbReference>
<feature type="domain" description="Reverse transcriptase" evidence="2">
    <location>
        <begin position="1"/>
        <end position="91"/>
    </location>
</feature>
<evidence type="ECO:0000256" key="1">
    <source>
        <dbReference type="ARBA" id="ARBA00034120"/>
    </source>
</evidence>
<dbReference type="InterPro" id="IPR051083">
    <property type="entry name" value="GrpII_Intron_Splice-Mob/Def"/>
</dbReference>
<organism evidence="3 4">
    <name type="scientific">Nitrosococcus wardiae</name>
    <dbReference type="NCBI Taxonomy" id="1814290"/>
    <lineage>
        <taxon>Bacteria</taxon>
        <taxon>Pseudomonadati</taxon>
        <taxon>Pseudomonadota</taxon>
        <taxon>Gammaproteobacteria</taxon>
        <taxon>Chromatiales</taxon>
        <taxon>Chromatiaceae</taxon>
        <taxon>Nitrosococcus</taxon>
    </lineage>
</organism>
<comment type="similarity">
    <text evidence="1">Belongs to the bacterial reverse transcriptase family.</text>
</comment>
<evidence type="ECO:0000313" key="3">
    <source>
        <dbReference type="EMBL" id="QBQ55830.1"/>
    </source>
</evidence>
<dbReference type="KEGG" id="nwr:E3U44_15905"/>
<dbReference type="AlphaFoldDB" id="A0A4P7C2E3"/>
<dbReference type="Pfam" id="PF00078">
    <property type="entry name" value="RVT_1"/>
    <property type="match status" value="1"/>
</dbReference>
<sequence length="235" mass="27569">MCAIGTQQGGLLSPLLANILLDDLDRELERRGHRFARYADDLVILVRSQRAGERVKASITAYLTGTLKLTVNERKSRVVKTNDCTFLGFTFYGSKLRWSNQAFEDFRHNVRKLTGRSWGVLMAFRLHRLAQYIRGWMGYFGISDYYRPVPELDQWIRRRVRMCYWKQWRYARTKVRHLLALGTSKRHAILTAISSKSYWRLSKTLATQTGMTNQWLKDQGLISVRDLWMKAHGYV</sequence>
<dbReference type="OrthoDB" id="9793236at2"/>